<gene>
    <name evidence="2" type="ORF">IQ247_26215</name>
</gene>
<reference evidence="2" key="1">
    <citation type="submission" date="2020-10" db="EMBL/GenBank/DDBJ databases">
        <authorList>
            <person name="Castelo-Branco R."/>
            <person name="Eusebio N."/>
            <person name="Adriana R."/>
            <person name="Vieira A."/>
            <person name="Brugerolle De Fraissinette N."/>
            <person name="Rezende De Castro R."/>
            <person name="Schneider M.P."/>
            <person name="Vasconcelos V."/>
            <person name="Leao P.N."/>
        </authorList>
    </citation>
    <scope>NUCLEOTIDE SEQUENCE</scope>
    <source>
        <strain evidence="2">LEGE 06105</strain>
    </source>
</reference>
<accession>A0A8J7JWY0</accession>
<protein>
    <submittedName>
        <fullName evidence="2">Uncharacterized protein</fullName>
    </submittedName>
</protein>
<organism evidence="2 3">
    <name type="scientific">Plectonema cf. radiosum LEGE 06105</name>
    <dbReference type="NCBI Taxonomy" id="945769"/>
    <lineage>
        <taxon>Bacteria</taxon>
        <taxon>Bacillati</taxon>
        <taxon>Cyanobacteriota</taxon>
        <taxon>Cyanophyceae</taxon>
        <taxon>Oscillatoriophycideae</taxon>
        <taxon>Oscillatoriales</taxon>
        <taxon>Microcoleaceae</taxon>
        <taxon>Plectonema</taxon>
    </lineage>
</organism>
<dbReference type="Proteomes" id="UP000620559">
    <property type="component" value="Unassembled WGS sequence"/>
</dbReference>
<comment type="caution">
    <text evidence="2">The sequence shown here is derived from an EMBL/GenBank/DDBJ whole genome shotgun (WGS) entry which is preliminary data.</text>
</comment>
<dbReference type="AlphaFoldDB" id="A0A8J7JWY0"/>
<feature type="region of interest" description="Disordered" evidence="1">
    <location>
        <begin position="421"/>
        <end position="446"/>
    </location>
</feature>
<dbReference type="EMBL" id="JADEWL010000139">
    <property type="protein sequence ID" value="MBE9216115.1"/>
    <property type="molecule type" value="Genomic_DNA"/>
</dbReference>
<proteinExistence type="predicted"/>
<evidence type="ECO:0000313" key="2">
    <source>
        <dbReference type="EMBL" id="MBE9216115.1"/>
    </source>
</evidence>
<sequence length="625" mass="69922">MPSASKGRYQSRLFNFFHKQSRRFGEGFGRSLRQLQVATSWSLEALSKSIYLLLQKAVDSAGTQLSAAKEESRLKLQPSEPTADTAIVRILENIETQYIPSLDNSQLSISISTTSKTNIVPLTSCSLANQESGVVEIIEQDVCASPTLCEGTTIIPFSVEDCRSRSVSLQGENKNRRDAENTEERGKERLVILEGDRSNQISEEDAISNLKYSSGKIRGIASQLSNQNLVLVTSENEIIDILTLSQQQTLQNKIISEIANYWRSWRLSQAKQETKLLSRVESIFKIFAPSNDRKTETLLPISINARVKINPKTLASLDTAVAKLETNALVPVSRAQMIVQQRGGELIKVVKAKLDIFLYGDRNLTVSSKQVVADGNLESQKSAVLRRFSAGSKLTGIPQSKIQALISAALNYFYGKSQNEKIKQTPPTPYLSVSKPKTPPQLQSQQSTDDWVSFNDLFNSGLSQRNQKNQPLNKNVETIKKQLKPSTEVNNSSEKLFGRFQIPNWRTLRLKQKAGLQKPQKPVVRNQQDSYIKKSGQDAHTTGIYEKITITPNSRLKNQNQGEITQTHESTQVEAKPEWIETKAELIGYHKHPLEQLLALIDSAMLKIEEAFVNLAKALQKLWGK</sequence>
<evidence type="ECO:0000313" key="3">
    <source>
        <dbReference type="Proteomes" id="UP000620559"/>
    </source>
</evidence>
<dbReference type="RefSeq" id="WP_193924517.1">
    <property type="nucleotide sequence ID" value="NZ_JADEWL010000139.1"/>
</dbReference>
<name>A0A8J7JWY0_9CYAN</name>
<feature type="region of interest" description="Disordered" evidence="1">
    <location>
        <begin position="513"/>
        <end position="536"/>
    </location>
</feature>
<keyword evidence="3" id="KW-1185">Reference proteome</keyword>
<evidence type="ECO:0000256" key="1">
    <source>
        <dbReference type="SAM" id="MobiDB-lite"/>
    </source>
</evidence>